<evidence type="ECO:0000256" key="4">
    <source>
        <dbReference type="ARBA" id="ARBA00023002"/>
    </source>
</evidence>
<keyword evidence="2" id="KW-0285">Flavoprotein</keyword>
<protein>
    <submittedName>
        <fullName evidence="8">FAD-dependent pyridine nucleotide-disulfide oxidoreductase</fullName>
    </submittedName>
</protein>
<evidence type="ECO:0000256" key="1">
    <source>
        <dbReference type="ARBA" id="ARBA00009333"/>
    </source>
</evidence>
<dbReference type="EMBL" id="CP002364">
    <property type="protein sequence ID" value="ADW17792.1"/>
    <property type="molecule type" value="Genomic_DNA"/>
</dbReference>
<evidence type="ECO:0000313" key="9">
    <source>
        <dbReference type="Proteomes" id="UP000006365"/>
    </source>
</evidence>
<evidence type="ECO:0000313" key="8">
    <source>
        <dbReference type="EMBL" id="ADW17792.1"/>
    </source>
</evidence>
<organism evidence="8 9">
    <name type="scientific">Desulfobulbus propionicus (strain ATCC 33891 / DSM 2032 / VKM B-1956 / 1pr3)</name>
    <dbReference type="NCBI Taxonomy" id="577650"/>
    <lineage>
        <taxon>Bacteria</taxon>
        <taxon>Pseudomonadati</taxon>
        <taxon>Thermodesulfobacteriota</taxon>
        <taxon>Desulfobulbia</taxon>
        <taxon>Desulfobulbales</taxon>
        <taxon>Desulfobulbaceae</taxon>
        <taxon>Desulfobulbus</taxon>
    </lineage>
</organism>
<dbReference type="Pfam" id="PF07992">
    <property type="entry name" value="Pyr_redox_2"/>
    <property type="match status" value="1"/>
</dbReference>
<dbReference type="InterPro" id="IPR050097">
    <property type="entry name" value="Ferredoxin-NADP_redctase_2"/>
</dbReference>
<evidence type="ECO:0000256" key="5">
    <source>
        <dbReference type="ARBA" id="ARBA00023157"/>
    </source>
</evidence>
<dbReference type="PROSITE" id="PS00573">
    <property type="entry name" value="PYRIDINE_REDOX_2"/>
    <property type="match status" value="1"/>
</dbReference>
<reference evidence="8 9" key="1">
    <citation type="journal article" date="2011" name="Stand. Genomic Sci.">
        <title>Complete genome sequence of Desulfobulbus propionicus type strain (1pr3).</title>
        <authorList>
            <person name="Pagani I."/>
            <person name="Lapidus A."/>
            <person name="Nolan M."/>
            <person name="Lucas S."/>
            <person name="Hammon N."/>
            <person name="Deshpande S."/>
            <person name="Cheng J.F."/>
            <person name="Chertkov O."/>
            <person name="Davenport K."/>
            <person name="Tapia R."/>
            <person name="Han C."/>
            <person name="Goodwin L."/>
            <person name="Pitluck S."/>
            <person name="Liolios K."/>
            <person name="Mavromatis K."/>
            <person name="Ivanova N."/>
            <person name="Mikhailova N."/>
            <person name="Pati A."/>
            <person name="Chen A."/>
            <person name="Palaniappan K."/>
            <person name="Land M."/>
            <person name="Hauser L."/>
            <person name="Chang Y.J."/>
            <person name="Jeffries C.D."/>
            <person name="Detter J.C."/>
            <person name="Brambilla E."/>
            <person name="Kannan K.P."/>
            <person name="Djao O.D."/>
            <person name="Rohde M."/>
            <person name="Pukall R."/>
            <person name="Spring S."/>
            <person name="Goker M."/>
            <person name="Sikorski J."/>
            <person name="Woyke T."/>
            <person name="Bristow J."/>
            <person name="Eisen J.A."/>
            <person name="Markowitz V."/>
            <person name="Hugenholtz P."/>
            <person name="Kyrpides N.C."/>
            <person name="Klenk H.P."/>
        </authorList>
    </citation>
    <scope>NUCLEOTIDE SEQUENCE [LARGE SCALE GENOMIC DNA]</scope>
    <source>
        <strain evidence="9">ATCC 33891 / DSM 2032 / 1pr3</strain>
    </source>
</reference>
<dbReference type="InterPro" id="IPR036188">
    <property type="entry name" value="FAD/NAD-bd_sf"/>
</dbReference>
<evidence type="ECO:0000256" key="3">
    <source>
        <dbReference type="ARBA" id="ARBA00022827"/>
    </source>
</evidence>
<gene>
    <name evidence="8" type="ordered locus">Despr_1640</name>
</gene>
<dbReference type="SUPFAM" id="SSF51905">
    <property type="entry name" value="FAD/NAD(P)-binding domain"/>
    <property type="match status" value="1"/>
</dbReference>
<dbReference type="InterPro" id="IPR023753">
    <property type="entry name" value="FAD/NAD-binding_dom"/>
</dbReference>
<dbReference type="RefSeq" id="WP_015724333.1">
    <property type="nucleotide sequence ID" value="NC_014972.1"/>
</dbReference>
<dbReference type="PRINTS" id="PR00368">
    <property type="entry name" value="FADPNR"/>
</dbReference>
<dbReference type="GO" id="GO:0016668">
    <property type="term" value="F:oxidoreductase activity, acting on a sulfur group of donors, NAD(P) as acceptor"/>
    <property type="evidence" value="ECO:0007669"/>
    <property type="project" value="UniProtKB-ARBA"/>
</dbReference>
<keyword evidence="6" id="KW-0676">Redox-active center</keyword>
<accession>A0A7U3YLV4</accession>
<dbReference type="PRINTS" id="PR00469">
    <property type="entry name" value="PNDRDTASEII"/>
</dbReference>
<evidence type="ECO:0000256" key="2">
    <source>
        <dbReference type="ARBA" id="ARBA00022630"/>
    </source>
</evidence>
<evidence type="ECO:0000256" key="6">
    <source>
        <dbReference type="ARBA" id="ARBA00023284"/>
    </source>
</evidence>
<name>A0A7U3YLV4_DESPD</name>
<keyword evidence="3" id="KW-0274">FAD</keyword>
<dbReference type="Gene3D" id="3.50.50.60">
    <property type="entry name" value="FAD/NAD(P)-binding domain"/>
    <property type="match status" value="2"/>
</dbReference>
<feature type="domain" description="FAD/NAD(P)-binding" evidence="7">
    <location>
        <begin position="5"/>
        <end position="293"/>
    </location>
</feature>
<keyword evidence="5" id="KW-1015">Disulfide bond</keyword>
<keyword evidence="4" id="KW-0560">Oxidoreductase</keyword>
<dbReference type="Proteomes" id="UP000006365">
    <property type="component" value="Chromosome"/>
</dbReference>
<proteinExistence type="inferred from homology"/>
<dbReference type="PANTHER" id="PTHR48105">
    <property type="entry name" value="THIOREDOXIN REDUCTASE 1-RELATED-RELATED"/>
    <property type="match status" value="1"/>
</dbReference>
<evidence type="ECO:0000259" key="7">
    <source>
        <dbReference type="Pfam" id="PF07992"/>
    </source>
</evidence>
<dbReference type="KEGG" id="dpr:Despr_1640"/>
<keyword evidence="9" id="KW-1185">Reference proteome</keyword>
<dbReference type="AlphaFoldDB" id="A0A7U3YLV4"/>
<comment type="similarity">
    <text evidence="1">Belongs to the class-II pyridine nucleotide-disulfide oxidoreductase family.</text>
</comment>
<dbReference type="InterPro" id="IPR008255">
    <property type="entry name" value="Pyr_nucl-diS_OxRdtase_2_AS"/>
</dbReference>
<sequence>MENIYDVVIVGAGPAGMTAAIYAIRANMRVLMLDRLSPGGQMINTNEIENYTGAGKLSGAELAIKMFEHTQELGVEFDYKTVIDISNGGPLKTLTCEEDNTVYQARAVILATGTVPRRLGVPGEDQWAGSGISWCAICDGAQYRDKEVVVIGGGNSAVEESIYLAGICTKLTIVTMFDLTADPKACDQLRRMANVTIYPYQEVLEFTGEDRLTGVRFKSTKEDATERYVSCDGVFEYIGFQASSQAFAKLGIVDRTGCIETDARMRTKVPGIFGAGDITVKHLRQIVTACSDGAVAANSAASYVESLKQ</sequence>